<dbReference type="STRING" id="4795.A0A225WGZ4"/>
<dbReference type="Proteomes" id="UP000198211">
    <property type="component" value="Unassembled WGS sequence"/>
</dbReference>
<gene>
    <name evidence="1" type="ORF">PHMEG_0009255</name>
</gene>
<sequence>MPGIRSSTHVDQCPGAEKRGVGRVALGPYWSTSNRKARTHVEFYIDNTSAVAWSISRASRNPVAQMYNRLFSLAEFRYNVVFTASHIAGKLNVMADGGSRSLSTITRPYVKDAASKHLGTVYLYHLQPLLELMVSIRQADEMV</sequence>
<protein>
    <submittedName>
        <fullName evidence="1">Uncharacterized protein</fullName>
    </submittedName>
</protein>
<comment type="caution">
    <text evidence="1">The sequence shown here is derived from an EMBL/GenBank/DDBJ whole genome shotgun (WGS) entry which is preliminary data.</text>
</comment>
<accession>A0A225WGZ4</accession>
<dbReference type="AlphaFoldDB" id="A0A225WGZ4"/>
<proteinExistence type="predicted"/>
<name>A0A225WGZ4_9STRA</name>
<evidence type="ECO:0000313" key="1">
    <source>
        <dbReference type="EMBL" id="OWZ16885.1"/>
    </source>
</evidence>
<dbReference type="OrthoDB" id="101778at2759"/>
<reference evidence="2" key="1">
    <citation type="submission" date="2017-03" db="EMBL/GenBank/DDBJ databases">
        <title>Phytopthora megakarya and P. palmivora, two closely related causual agents of cacao black pod achieved similar genome size and gene model numbers by different mechanisms.</title>
        <authorList>
            <person name="Ali S."/>
            <person name="Shao J."/>
            <person name="Larry D.J."/>
            <person name="Kronmiller B."/>
            <person name="Shen D."/>
            <person name="Strem M.D."/>
            <person name="Melnick R.L."/>
            <person name="Guiltinan M.J."/>
            <person name="Tyler B.M."/>
            <person name="Meinhardt L.W."/>
            <person name="Bailey B.A."/>
        </authorList>
    </citation>
    <scope>NUCLEOTIDE SEQUENCE [LARGE SCALE GENOMIC DNA]</scope>
    <source>
        <strain evidence="2">zdho120</strain>
    </source>
</reference>
<organism evidence="1 2">
    <name type="scientific">Phytophthora megakarya</name>
    <dbReference type="NCBI Taxonomy" id="4795"/>
    <lineage>
        <taxon>Eukaryota</taxon>
        <taxon>Sar</taxon>
        <taxon>Stramenopiles</taxon>
        <taxon>Oomycota</taxon>
        <taxon>Peronosporomycetes</taxon>
        <taxon>Peronosporales</taxon>
        <taxon>Peronosporaceae</taxon>
        <taxon>Phytophthora</taxon>
    </lineage>
</organism>
<dbReference type="EMBL" id="NBNE01000852">
    <property type="protein sequence ID" value="OWZ16885.1"/>
    <property type="molecule type" value="Genomic_DNA"/>
</dbReference>
<keyword evidence="2" id="KW-1185">Reference proteome</keyword>
<evidence type="ECO:0000313" key="2">
    <source>
        <dbReference type="Proteomes" id="UP000198211"/>
    </source>
</evidence>